<feature type="signal peptide" evidence="1">
    <location>
        <begin position="1"/>
        <end position="22"/>
    </location>
</feature>
<proteinExistence type="predicted"/>
<dbReference type="AlphaFoldDB" id="A0A523UUS5"/>
<feature type="chain" id="PRO_5022171830" description="DUF1302 family protein" evidence="1">
    <location>
        <begin position="23"/>
        <end position="509"/>
    </location>
</feature>
<dbReference type="InterPro" id="IPR046070">
    <property type="entry name" value="DUF6029"/>
</dbReference>
<organism evidence="2 3">
    <name type="scientific">candidate division TA06 bacterium</name>
    <dbReference type="NCBI Taxonomy" id="2250710"/>
    <lineage>
        <taxon>Bacteria</taxon>
        <taxon>Bacteria division TA06</taxon>
    </lineage>
</organism>
<name>A0A523UUS5_UNCT6</name>
<protein>
    <recommendedName>
        <fullName evidence="4">DUF1302 family protein</fullName>
    </recommendedName>
</protein>
<dbReference type="Pfam" id="PF19494">
    <property type="entry name" value="DUF6029"/>
    <property type="match status" value="2"/>
</dbReference>
<accession>A0A523UUS5</accession>
<dbReference type="Proteomes" id="UP000315525">
    <property type="component" value="Unassembled WGS sequence"/>
</dbReference>
<gene>
    <name evidence="2" type="ORF">E3J62_04670</name>
</gene>
<evidence type="ECO:0000256" key="1">
    <source>
        <dbReference type="SAM" id="SignalP"/>
    </source>
</evidence>
<evidence type="ECO:0000313" key="2">
    <source>
        <dbReference type="EMBL" id="TET46274.1"/>
    </source>
</evidence>
<keyword evidence="1" id="KW-0732">Signal</keyword>
<evidence type="ECO:0000313" key="3">
    <source>
        <dbReference type="Proteomes" id="UP000315525"/>
    </source>
</evidence>
<dbReference type="EMBL" id="SOJN01000061">
    <property type="protein sequence ID" value="TET46274.1"/>
    <property type="molecule type" value="Genomic_DNA"/>
</dbReference>
<reference evidence="2 3" key="1">
    <citation type="submission" date="2019-03" db="EMBL/GenBank/DDBJ databases">
        <title>Metabolic potential of uncultured bacteria and archaea associated with petroleum seepage in deep-sea sediments.</title>
        <authorList>
            <person name="Dong X."/>
            <person name="Hubert C."/>
        </authorList>
    </citation>
    <scope>NUCLEOTIDE SEQUENCE [LARGE SCALE GENOMIC DNA]</scope>
    <source>
        <strain evidence="2">E44_bin18</strain>
    </source>
</reference>
<evidence type="ECO:0008006" key="4">
    <source>
        <dbReference type="Google" id="ProtNLM"/>
    </source>
</evidence>
<sequence>MRPTLVRAIVLLAVGTPLTATCFEMGDVTVSGSNRLEWWLWREKPIGVVIEKNSEVFDDRFDIDVYYKNLLLGFRYQVVEPSNVLFPGRREGFYRRYIEYDSEKFGIRAGNYYVIFGRGLVLRAYEDDIIYLDRDMDGVKVRGSTKWADVVAISGRPRNTEFLQLAYKVINDTTDVIRGGDLSLHPLPFVTAGASYVLLLTAKNQFDTSAVSFKRTEVYGTNLCLSIPNIEIYGEIAKKWGWDANLDDPSVPFNFGGIGQGYGIYGSVSASLPGYGITFQFADYDSIGLGEGSYRYNSPPALNRYGQALNKGLDEKGYQIESYLSPLEPLNIDLSYSHLKTEDEEPLREFREAFVGVTYRKYGLFDLKANLDRTEQHEIVEGFTDFNEQIPGLELVYSVTPVHSVGLGFQRRAVSGSKEFTDKKLYLMYTFAPYVTVTLTGEQRDEEIEDIQGWEGKEWRSAQIDWDITQDHRLTLMAGTEKGGLVCSGGICRYEPPFDGVKAVLISRF</sequence>
<comment type="caution">
    <text evidence="2">The sequence shown here is derived from an EMBL/GenBank/DDBJ whole genome shotgun (WGS) entry which is preliminary data.</text>
</comment>